<gene>
    <name evidence="2" type="ORF">ILYODFUR_032219</name>
</gene>
<evidence type="ECO:0000313" key="2">
    <source>
        <dbReference type="EMBL" id="MEQ2230713.1"/>
    </source>
</evidence>
<keyword evidence="3" id="KW-1185">Reference proteome</keyword>
<evidence type="ECO:0000256" key="1">
    <source>
        <dbReference type="SAM" id="MobiDB-lite"/>
    </source>
</evidence>
<comment type="caution">
    <text evidence="2">The sequence shown here is derived from an EMBL/GenBank/DDBJ whole genome shotgun (WGS) entry which is preliminary data.</text>
</comment>
<organism evidence="2 3">
    <name type="scientific">Ilyodon furcidens</name>
    <name type="common">goldbreast splitfin</name>
    <dbReference type="NCBI Taxonomy" id="33524"/>
    <lineage>
        <taxon>Eukaryota</taxon>
        <taxon>Metazoa</taxon>
        <taxon>Chordata</taxon>
        <taxon>Craniata</taxon>
        <taxon>Vertebrata</taxon>
        <taxon>Euteleostomi</taxon>
        <taxon>Actinopterygii</taxon>
        <taxon>Neopterygii</taxon>
        <taxon>Teleostei</taxon>
        <taxon>Neoteleostei</taxon>
        <taxon>Acanthomorphata</taxon>
        <taxon>Ovalentaria</taxon>
        <taxon>Atherinomorphae</taxon>
        <taxon>Cyprinodontiformes</taxon>
        <taxon>Goodeidae</taxon>
        <taxon>Ilyodon</taxon>
    </lineage>
</organism>
<feature type="region of interest" description="Disordered" evidence="1">
    <location>
        <begin position="52"/>
        <end position="104"/>
    </location>
</feature>
<dbReference type="Proteomes" id="UP001482620">
    <property type="component" value="Unassembled WGS sequence"/>
</dbReference>
<evidence type="ECO:0000313" key="3">
    <source>
        <dbReference type="Proteomes" id="UP001482620"/>
    </source>
</evidence>
<proteinExistence type="predicted"/>
<feature type="compositionally biased region" description="Polar residues" evidence="1">
    <location>
        <begin position="87"/>
        <end position="104"/>
    </location>
</feature>
<protein>
    <submittedName>
        <fullName evidence="2">Uncharacterized protein</fullName>
    </submittedName>
</protein>
<sequence>MNKPVTLHECDLVYLLNSKYHQCDHPCCCCGSPCSPWSDWIHYLQEEEERQASSFSCGEPSGPRGNQVSSRTMKKQNQDNTKRFMNKVSTETRNGSTLSITGEM</sequence>
<accession>A0ABV0TFR9</accession>
<dbReference type="EMBL" id="JAHRIQ010028345">
    <property type="protein sequence ID" value="MEQ2230713.1"/>
    <property type="molecule type" value="Genomic_DNA"/>
</dbReference>
<reference evidence="2 3" key="1">
    <citation type="submission" date="2021-06" db="EMBL/GenBank/DDBJ databases">
        <authorList>
            <person name="Palmer J.M."/>
        </authorList>
    </citation>
    <scope>NUCLEOTIDE SEQUENCE [LARGE SCALE GENOMIC DNA]</scope>
    <source>
        <strain evidence="3">if_2019</strain>
        <tissue evidence="2">Muscle</tissue>
    </source>
</reference>
<name>A0ABV0TFR9_9TELE</name>